<evidence type="ECO:0000313" key="2">
    <source>
        <dbReference type="EMBL" id="ETZ07656.1"/>
    </source>
</evidence>
<proteinExistence type="predicted"/>
<dbReference type="RefSeq" id="WP_021827818.1">
    <property type="nucleotide sequence ID" value="NZ_AWTR02000017.1"/>
</dbReference>
<dbReference type="Proteomes" id="UP000019112">
    <property type="component" value="Unassembled WGS sequence"/>
</dbReference>
<keyword evidence="1" id="KW-0732">Signal</keyword>
<evidence type="ECO:0000313" key="3">
    <source>
        <dbReference type="Proteomes" id="UP000019112"/>
    </source>
</evidence>
<dbReference type="STRING" id="1399147.P618_200147"/>
<reference evidence="2 3" key="1">
    <citation type="journal article" date="2014" name="FEMS Microbiol. Lett.">
        <title>Draft genome sequences of three Holospora species (Holospora obtusa, Holospora undulata, and Holospora elegans), endonuclear symbiotic bacteria of the ciliate Paramecium caudatum.</title>
        <authorList>
            <person name="Dohra H."/>
            <person name="Tanaka K."/>
            <person name="Suzuki T."/>
            <person name="Fujishima M."/>
            <person name="Suzuki H."/>
        </authorList>
    </citation>
    <scope>NUCLEOTIDE SEQUENCE [LARGE SCALE GENOMIC DNA]</scope>
    <source>
        <strain evidence="2 3">F1</strain>
    </source>
</reference>
<keyword evidence="3" id="KW-1185">Reference proteome</keyword>
<dbReference type="EMBL" id="AWTR02000017">
    <property type="protein sequence ID" value="ETZ07656.1"/>
    <property type="molecule type" value="Genomic_DNA"/>
</dbReference>
<evidence type="ECO:0008006" key="4">
    <source>
        <dbReference type="Google" id="ProtNLM"/>
    </source>
</evidence>
<feature type="chain" id="PRO_5004881343" description="Outer membrane protein beta-barrel domain-containing protein" evidence="1">
    <location>
        <begin position="22"/>
        <end position="306"/>
    </location>
</feature>
<organism evidence="2 3">
    <name type="scientific">Holospora obtusa F1</name>
    <dbReference type="NCBI Taxonomy" id="1399147"/>
    <lineage>
        <taxon>Bacteria</taxon>
        <taxon>Pseudomonadati</taxon>
        <taxon>Pseudomonadota</taxon>
        <taxon>Alphaproteobacteria</taxon>
        <taxon>Holosporales</taxon>
        <taxon>Holosporaceae</taxon>
        <taxon>Holospora</taxon>
    </lineage>
</organism>
<sequence>MKSKLKFISVLGLVLAFHAKASGVVPCFTSGAYFGLGTGISNSYNRLKGSQGFDVFTPGNMTEYADKVVDAPLGQAACFFGTNNIAPSGWSGLGATVLPELGYVTKIPRSCFTMGVFLNGGIARSTQNAEVPYLVQNSGNENADDYYETFPTELNKGYMQIKSKGTISLGLTFGFTGGANHYYVLIGWNNTKFSVGPQFNAMYANQINFQARQGAIDPTQVVRVKNASGNISGVSFGFGFDRQITPGFSVGIRLMALNSGGSKGIKLPEANYILNGLAYNRPVITVRPFVTSAMVMLKYTFLPKKK</sequence>
<dbReference type="OrthoDB" id="8478796at2"/>
<gene>
    <name evidence="2" type="ORF">P618_200147</name>
</gene>
<evidence type="ECO:0000256" key="1">
    <source>
        <dbReference type="SAM" id="SignalP"/>
    </source>
</evidence>
<comment type="caution">
    <text evidence="2">The sequence shown here is derived from an EMBL/GenBank/DDBJ whole genome shotgun (WGS) entry which is preliminary data.</text>
</comment>
<name>W6TF92_HOLOB</name>
<dbReference type="AlphaFoldDB" id="W6TF92"/>
<accession>W6TF92</accession>
<protein>
    <recommendedName>
        <fullName evidence="4">Outer membrane protein beta-barrel domain-containing protein</fullName>
    </recommendedName>
</protein>
<feature type="signal peptide" evidence="1">
    <location>
        <begin position="1"/>
        <end position="21"/>
    </location>
</feature>